<dbReference type="PANTHER" id="PTHR43471:SF12">
    <property type="entry name" value="HYPOTHETICAL MEMBRANE PROTEIN, CONSERVED"/>
    <property type="match status" value="1"/>
</dbReference>
<keyword evidence="1" id="KW-0812">Transmembrane</keyword>
<dbReference type="AlphaFoldDB" id="A0A225DIM4"/>
<evidence type="ECO:0000313" key="2">
    <source>
        <dbReference type="EMBL" id="OWK40823.1"/>
    </source>
</evidence>
<name>A0A225DIM4_9BACT</name>
<comment type="caution">
    <text evidence="2">The sequence shown here is derived from an EMBL/GenBank/DDBJ whole genome shotgun (WGS) entry which is preliminary data.</text>
</comment>
<protein>
    <recommendedName>
        <fullName evidence="4">ABC transporter permease</fullName>
    </recommendedName>
</protein>
<keyword evidence="1" id="KW-0472">Membrane</keyword>
<sequence>MNLPDAIRTARWMVRDTARQSLHTKLFWVMLAVTAVTTVFCLSVDVTGDVKPTVLDYEVPAILPADQLYTIGLNHLKLDKAVPDPLPAEGTPAAATLREKAIARGKEEAKKDGVRLISGEMTLGFGAFKAPVGRDREDSVRMLELWLVAVAADTVGVLLALLWTAGFLPTFLEPQSATVLLAKPAPRWAILFGKYIGVVLFVGLQATVFVGCTWLALGVKTGVWYGGYWLAVPLLVVNFGIFYAVSAFLAVWTRSTVASAFGTLLFWILCWVVNYTHMRMAVQPLEGMTPLSQFFLDAAYWFLPKPLDMGGIFYDAMRAEGFVSKVEELRAVQEAGKFHPELSVLASSVFTVVTLGLAAYEFEMTEY</sequence>
<dbReference type="EMBL" id="NIDE01000007">
    <property type="protein sequence ID" value="OWK40823.1"/>
    <property type="molecule type" value="Genomic_DNA"/>
</dbReference>
<feature type="transmembrane region" description="Helical" evidence="1">
    <location>
        <begin position="145"/>
        <end position="168"/>
    </location>
</feature>
<dbReference type="RefSeq" id="WP_088255800.1">
    <property type="nucleotide sequence ID" value="NZ_NIDE01000007.1"/>
</dbReference>
<proteinExistence type="predicted"/>
<keyword evidence="3" id="KW-1185">Reference proteome</keyword>
<keyword evidence="1" id="KW-1133">Transmembrane helix</keyword>
<evidence type="ECO:0000256" key="1">
    <source>
        <dbReference type="SAM" id="Phobius"/>
    </source>
</evidence>
<accession>A0A225DIM4</accession>
<organism evidence="2 3">
    <name type="scientific">Fimbriiglobus ruber</name>
    <dbReference type="NCBI Taxonomy" id="1908690"/>
    <lineage>
        <taxon>Bacteria</taxon>
        <taxon>Pseudomonadati</taxon>
        <taxon>Planctomycetota</taxon>
        <taxon>Planctomycetia</taxon>
        <taxon>Gemmatales</taxon>
        <taxon>Gemmataceae</taxon>
        <taxon>Fimbriiglobus</taxon>
    </lineage>
</organism>
<dbReference type="OrthoDB" id="271013at2"/>
<evidence type="ECO:0008006" key="4">
    <source>
        <dbReference type="Google" id="ProtNLM"/>
    </source>
</evidence>
<feature type="transmembrane region" description="Helical" evidence="1">
    <location>
        <begin position="228"/>
        <end position="251"/>
    </location>
</feature>
<dbReference type="PANTHER" id="PTHR43471">
    <property type="entry name" value="ABC TRANSPORTER PERMEASE"/>
    <property type="match status" value="1"/>
</dbReference>
<evidence type="ECO:0000313" key="3">
    <source>
        <dbReference type="Proteomes" id="UP000214646"/>
    </source>
</evidence>
<feature type="transmembrane region" description="Helical" evidence="1">
    <location>
        <begin position="188"/>
        <end position="216"/>
    </location>
</feature>
<reference evidence="3" key="1">
    <citation type="submission" date="2017-06" db="EMBL/GenBank/DDBJ databases">
        <title>Genome analysis of Fimbriiglobus ruber SP5, the first member of the order Planctomycetales with confirmed chitinolytic capability.</title>
        <authorList>
            <person name="Ravin N.V."/>
            <person name="Rakitin A.L."/>
            <person name="Ivanova A.A."/>
            <person name="Beletsky A.V."/>
            <person name="Kulichevskaya I.S."/>
            <person name="Mardanov A.V."/>
            <person name="Dedysh S.N."/>
        </authorList>
    </citation>
    <scope>NUCLEOTIDE SEQUENCE [LARGE SCALE GENOMIC DNA]</scope>
    <source>
        <strain evidence="3">SP5</strain>
    </source>
</reference>
<dbReference type="GO" id="GO:0140359">
    <property type="term" value="F:ABC-type transporter activity"/>
    <property type="evidence" value="ECO:0007669"/>
    <property type="project" value="InterPro"/>
</dbReference>
<feature type="transmembrane region" description="Helical" evidence="1">
    <location>
        <begin position="257"/>
        <end position="275"/>
    </location>
</feature>
<dbReference type="Proteomes" id="UP000214646">
    <property type="component" value="Unassembled WGS sequence"/>
</dbReference>
<dbReference type="GO" id="GO:0005886">
    <property type="term" value="C:plasma membrane"/>
    <property type="evidence" value="ECO:0007669"/>
    <property type="project" value="UniProtKB-SubCell"/>
</dbReference>
<dbReference type="Pfam" id="PF12679">
    <property type="entry name" value="ABC2_membrane_2"/>
    <property type="match status" value="1"/>
</dbReference>
<gene>
    <name evidence="2" type="ORF">FRUB_04715</name>
</gene>
<feature type="transmembrane region" description="Helical" evidence="1">
    <location>
        <begin position="26"/>
        <end position="44"/>
    </location>
</feature>